<keyword evidence="10" id="KW-1185">Reference proteome</keyword>
<feature type="domain" description="Allantoicase" evidence="8">
    <location>
        <begin position="37"/>
        <end position="184"/>
    </location>
</feature>
<comment type="catalytic activity">
    <reaction evidence="6">
        <text>(S)-ureidoglycolate = urea + glyoxylate</text>
        <dbReference type="Rhea" id="RHEA:11304"/>
        <dbReference type="ChEBI" id="CHEBI:16199"/>
        <dbReference type="ChEBI" id="CHEBI:36655"/>
        <dbReference type="ChEBI" id="CHEBI:57296"/>
        <dbReference type="EC" id="4.3.2.3"/>
    </reaction>
</comment>
<feature type="region of interest" description="Disordered" evidence="7">
    <location>
        <begin position="351"/>
        <end position="374"/>
    </location>
</feature>
<name>A0A2A9P034_9AGAR</name>
<dbReference type="PANTHER" id="PTHR12045">
    <property type="entry name" value="ALLANTOICASE"/>
    <property type="match status" value="1"/>
</dbReference>
<evidence type="ECO:0000256" key="7">
    <source>
        <dbReference type="SAM" id="MobiDB-lite"/>
    </source>
</evidence>
<evidence type="ECO:0000256" key="1">
    <source>
        <dbReference type="ARBA" id="ARBA00009242"/>
    </source>
</evidence>
<dbReference type="PANTHER" id="PTHR12045:SF3">
    <property type="entry name" value="INACTIVE ALLANTOICASE-RELATED"/>
    <property type="match status" value="1"/>
</dbReference>
<dbReference type="InterPro" id="IPR007247">
    <property type="entry name" value="Ureidogly_lyase"/>
</dbReference>
<dbReference type="InterPro" id="IPR005164">
    <property type="entry name" value="Allantoicase"/>
</dbReference>
<dbReference type="GO" id="GO:0006144">
    <property type="term" value="P:purine nucleobase metabolic process"/>
    <property type="evidence" value="ECO:0007669"/>
    <property type="project" value="UniProtKB-KW"/>
</dbReference>
<dbReference type="GO" id="GO:0004037">
    <property type="term" value="F:allantoicase activity"/>
    <property type="evidence" value="ECO:0007669"/>
    <property type="project" value="InterPro"/>
</dbReference>
<dbReference type="GO" id="GO:0000256">
    <property type="term" value="P:allantoin catabolic process"/>
    <property type="evidence" value="ECO:0007669"/>
    <property type="project" value="InterPro"/>
</dbReference>
<evidence type="ECO:0000256" key="5">
    <source>
        <dbReference type="ARBA" id="ARBA00023239"/>
    </source>
</evidence>
<evidence type="ECO:0000313" key="9">
    <source>
        <dbReference type="EMBL" id="PFH53826.1"/>
    </source>
</evidence>
<dbReference type="EMBL" id="KZ301972">
    <property type="protein sequence ID" value="PFH53826.1"/>
    <property type="molecule type" value="Genomic_DNA"/>
</dbReference>
<evidence type="ECO:0000256" key="2">
    <source>
        <dbReference type="ARBA" id="ARBA00011738"/>
    </source>
</evidence>
<comment type="subunit">
    <text evidence="2">Homodimer.</text>
</comment>
<sequence length="532" mass="58327">MSFQRIALSHFAEHFALSTGLCIRALPSVELSSIALGASVISVSDDFFAEAENLLKVEPAPSLKGHYGPNGALYSGWESRRHNPAFDWCIIKLGTVGTVIGFDIDTSHFNGNEAPEVSVDALRGEPTGKLSPIDSKWTEILPKVPLGPNSRHLFKIPRTGGVNYVKLNMYPDGGIARFRVYGDVVPIFPANVTDSFDMAHVFAGGRVDFTSDQHFGVGSNLILPGRGHDMGDGWETKRSRQEGHKDWAIIRLGNPGLLEEVEIDTAHFKGNYPESCEVHALFSPSDINWKSQDKEGDWTLILPRVKLGPHQQHRFKLINIAQKPYSHVKVTVYPDGGIKRVRVIGRRSPEVGLARQEPSTSTFHPTSGHDHDKSRKATTLPIFPLTPEAFAPYGQVLQAYTGGDSVPKGVRVTSANSGSATKFHKLSILNSAYPEHSDASTGISMYRCKPLEDFAEDGTVVLTLLERHSYTNQAFIPLGRGKGGESLSDPAEKYLVVVARNGTNDQPDMETLRGFVATTAQGVVYDMGIWRE</sequence>
<comment type="similarity">
    <text evidence="1">Belongs to the allantoicase family.</text>
</comment>
<dbReference type="Gene3D" id="2.60.120.480">
    <property type="entry name" value="Ureidoglycolate hydrolase"/>
    <property type="match status" value="1"/>
</dbReference>
<dbReference type="GO" id="GO:0050385">
    <property type="term" value="F:ureidoglycolate lyase activity"/>
    <property type="evidence" value="ECO:0007669"/>
    <property type="project" value="UniProtKB-EC"/>
</dbReference>
<dbReference type="AlphaFoldDB" id="A0A2A9P034"/>
<dbReference type="STRING" id="703135.A0A2A9P034"/>
<dbReference type="CDD" id="cd20298">
    <property type="entry name" value="cupin_UAH"/>
    <property type="match status" value="1"/>
</dbReference>
<dbReference type="Proteomes" id="UP000242287">
    <property type="component" value="Unassembled WGS sequence"/>
</dbReference>
<feature type="domain" description="Allantoicase" evidence="8">
    <location>
        <begin position="204"/>
        <end position="347"/>
    </location>
</feature>
<evidence type="ECO:0000256" key="6">
    <source>
        <dbReference type="ARBA" id="ARBA00047684"/>
    </source>
</evidence>
<dbReference type="NCBIfam" id="TIGR02961">
    <property type="entry name" value="allantoicase"/>
    <property type="match status" value="1"/>
</dbReference>
<accession>A0A2A9P034</accession>
<dbReference type="InterPro" id="IPR047233">
    <property type="entry name" value="UAH_cupin"/>
</dbReference>
<protein>
    <recommendedName>
        <fullName evidence="8">Allantoicase domain-containing protein</fullName>
    </recommendedName>
</protein>
<keyword evidence="3" id="KW-0659">Purine metabolism</keyword>
<dbReference type="InterPro" id="IPR008979">
    <property type="entry name" value="Galactose-bd-like_sf"/>
</dbReference>
<keyword evidence="4" id="KW-0378">Hydrolase</keyword>
<dbReference type="InterPro" id="IPR015908">
    <property type="entry name" value="Allantoicase_dom"/>
</dbReference>
<dbReference type="Gene3D" id="2.60.120.260">
    <property type="entry name" value="Galactose-binding domain-like"/>
    <property type="match status" value="2"/>
</dbReference>
<dbReference type="HAMAP" id="MF_00813">
    <property type="entry name" value="Allantoicase"/>
    <property type="match status" value="1"/>
</dbReference>
<dbReference type="Pfam" id="PF03561">
    <property type="entry name" value="Allantoicase"/>
    <property type="match status" value="2"/>
</dbReference>
<dbReference type="SUPFAM" id="SSF51182">
    <property type="entry name" value="RmlC-like cupins"/>
    <property type="match status" value="1"/>
</dbReference>
<dbReference type="InterPro" id="IPR011051">
    <property type="entry name" value="RmlC_Cupin_sf"/>
</dbReference>
<evidence type="ECO:0000256" key="3">
    <source>
        <dbReference type="ARBA" id="ARBA00022631"/>
    </source>
</evidence>
<dbReference type="Pfam" id="PF04115">
    <property type="entry name" value="Ureidogly_lyase"/>
    <property type="match status" value="1"/>
</dbReference>
<dbReference type="OrthoDB" id="10266039at2759"/>
<proteinExistence type="inferred from homology"/>
<evidence type="ECO:0000256" key="4">
    <source>
        <dbReference type="ARBA" id="ARBA00022801"/>
    </source>
</evidence>
<evidence type="ECO:0000313" key="10">
    <source>
        <dbReference type="Proteomes" id="UP000242287"/>
    </source>
</evidence>
<evidence type="ECO:0000259" key="8">
    <source>
        <dbReference type="Pfam" id="PF03561"/>
    </source>
</evidence>
<dbReference type="GO" id="GO:0004848">
    <property type="term" value="F:ureidoglycolate hydrolase activity"/>
    <property type="evidence" value="ECO:0007669"/>
    <property type="project" value="InterPro"/>
</dbReference>
<reference evidence="9 10" key="1">
    <citation type="submission" date="2014-02" db="EMBL/GenBank/DDBJ databases">
        <title>Transposable element dynamics among asymbiotic and ectomycorrhizal Amanita fungi.</title>
        <authorList>
            <consortium name="DOE Joint Genome Institute"/>
            <person name="Hess J."/>
            <person name="Skrede I."/>
            <person name="Wolfe B."/>
            <person name="LaButti K."/>
            <person name="Ohm R.A."/>
            <person name="Grigoriev I.V."/>
            <person name="Pringle A."/>
        </authorList>
    </citation>
    <scope>NUCLEOTIDE SEQUENCE [LARGE SCALE GENOMIC DNA]</scope>
    <source>
        <strain evidence="9 10">SKay4041</strain>
    </source>
</reference>
<dbReference type="FunFam" id="2.60.120.260:FF:000059">
    <property type="entry name" value="Probable allantoicase"/>
    <property type="match status" value="1"/>
</dbReference>
<dbReference type="SUPFAM" id="SSF49785">
    <property type="entry name" value="Galactose-binding domain-like"/>
    <property type="match status" value="2"/>
</dbReference>
<keyword evidence="5" id="KW-0456">Lyase</keyword>
<gene>
    <name evidence="9" type="ORF">AMATHDRAFT_45281</name>
</gene>
<dbReference type="InterPro" id="IPR024060">
    <property type="entry name" value="Ureidoglycolate_lyase_dom_sf"/>
</dbReference>
<organism evidence="9 10">
    <name type="scientific">Amanita thiersii Skay4041</name>
    <dbReference type="NCBI Taxonomy" id="703135"/>
    <lineage>
        <taxon>Eukaryota</taxon>
        <taxon>Fungi</taxon>
        <taxon>Dikarya</taxon>
        <taxon>Basidiomycota</taxon>
        <taxon>Agaricomycotina</taxon>
        <taxon>Agaricomycetes</taxon>
        <taxon>Agaricomycetidae</taxon>
        <taxon>Agaricales</taxon>
        <taxon>Pluteineae</taxon>
        <taxon>Amanitaceae</taxon>
        <taxon>Amanita</taxon>
    </lineage>
</organism>